<organism evidence="2 3">
    <name type="scientific">Eumeta variegata</name>
    <name type="common">Bagworm moth</name>
    <name type="synonym">Eumeta japonica</name>
    <dbReference type="NCBI Taxonomy" id="151549"/>
    <lineage>
        <taxon>Eukaryota</taxon>
        <taxon>Metazoa</taxon>
        <taxon>Ecdysozoa</taxon>
        <taxon>Arthropoda</taxon>
        <taxon>Hexapoda</taxon>
        <taxon>Insecta</taxon>
        <taxon>Pterygota</taxon>
        <taxon>Neoptera</taxon>
        <taxon>Endopterygota</taxon>
        <taxon>Lepidoptera</taxon>
        <taxon>Glossata</taxon>
        <taxon>Ditrysia</taxon>
        <taxon>Tineoidea</taxon>
        <taxon>Psychidae</taxon>
        <taxon>Oiketicinae</taxon>
        <taxon>Eumeta</taxon>
    </lineage>
</organism>
<dbReference type="OrthoDB" id="6611647at2759"/>
<feature type="region of interest" description="Disordered" evidence="1">
    <location>
        <begin position="156"/>
        <end position="185"/>
    </location>
</feature>
<evidence type="ECO:0000313" key="2">
    <source>
        <dbReference type="EMBL" id="GBP77322.1"/>
    </source>
</evidence>
<keyword evidence="3" id="KW-1185">Reference proteome</keyword>
<dbReference type="AlphaFoldDB" id="A0A4C1YQY3"/>
<accession>A0A4C1YQY3</accession>
<gene>
    <name evidence="2" type="ORF">EVAR_38140_1</name>
</gene>
<name>A0A4C1YQY3_EUMVA</name>
<evidence type="ECO:0000256" key="1">
    <source>
        <dbReference type="SAM" id="MobiDB-lite"/>
    </source>
</evidence>
<dbReference type="EMBL" id="BGZK01001326">
    <property type="protein sequence ID" value="GBP77322.1"/>
    <property type="molecule type" value="Genomic_DNA"/>
</dbReference>
<dbReference type="Proteomes" id="UP000299102">
    <property type="component" value="Unassembled WGS sequence"/>
</dbReference>
<comment type="caution">
    <text evidence="2">The sequence shown here is derived from an EMBL/GenBank/DDBJ whole genome shotgun (WGS) entry which is preliminary data.</text>
</comment>
<reference evidence="2 3" key="1">
    <citation type="journal article" date="2019" name="Commun. Biol.">
        <title>The bagworm genome reveals a unique fibroin gene that provides high tensile strength.</title>
        <authorList>
            <person name="Kono N."/>
            <person name="Nakamura H."/>
            <person name="Ohtoshi R."/>
            <person name="Tomita M."/>
            <person name="Numata K."/>
            <person name="Arakawa K."/>
        </authorList>
    </citation>
    <scope>NUCLEOTIDE SEQUENCE [LARGE SCALE GENOMIC DNA]</scope>
</reference>
<evidence type="ECO:0000313" key="3">
    <source>
        <dbReference type="Proteomes" id="UP000299102"/>
    </source>
</evidence>
<protein>
    <submittedName>
        <fullName evidence="2">Uncharacterized protein</fullName>
    </submittedName>
</protein>
<proteinExistence type="predicted"/>
<sequence>MDGITEEDFFLAVITMKGQTRGCNFMNALREFIGKYCVPASKMISVYTDGCPSMWDDHCSTATAEEVLYTKVPYQQIWTSLGIGGDCDPKVSSAGSEPAERVSLLNYNSCADVTNERDALQRDPSLRLADPAFEYACVTQPRLARLSSSRREAARHFARSPDRCTLPAGHQNKRDRPRIGLLPRGGLRSIPRSYLKEELKMVPTENLKS</sequence>